<dbReference type="Proteomes" id="UP000640052">
    <property type="component" value="Unassembled WGS sequence"/>
</dbReference>
<dbReference type="Gene3D" id="3.90.550.10">
    <property type="entry name" value="Spore Coat Polysaccharide Biosynthesis Protein SpsA, Chain A"/>
    <property type="match status" value="1"/>
</dbReference>
<evidence type="ECO:0000313" key="2">
    <source>
        <dbReference type="Proteomes" id="UP000640052"/>
    </source>
</evidence>
<evidence type="ECO:0000313" key="1">
    <source>
        <dbReference type="EMBL" id="GIH27618.1"/>
    </source>
</evidence>
<name>A0A919URL6_9ACTN</name>
<gene>
    <name evidence="1" type="ORF">Aph01nite_59280</name>
</gene>
<comment type="caution">
    <text evidence="1">The sequence shown here is derived from an EMBL/GenBank/DDBJ whole genome shotgun (WGS) entry which is preliminary data.</text>
</comment>
<dbReference type="InterPro" id="IPR029044">
    <property type="entry name" value="Nucleotide-diphossugar_trans"/>
</dbReference>
<reference evidence="1" key="1">
    <citation type="submission" date="2021-01" db="EMBL/GenBank/DDBJ databases">
        <title>Whole genome shotgun sequence of Acrocarpospora phusangensis NBRC 108782.</title>
        <authorList>
            <person name="Komaki H."/>
            <person name="Tamura T."/>
        </authorList>
    </citation>
    <scope>NUCLEOTIDE SEQUENCE</scope>
    <source>
        <strain evidence="1">NBRC 108782</strain>
    </source>
</reference>
<proteinExistence type="predicted"/>
<protein>
    <submittedName>
        <fullName evidence="1">Uncharacterized protein</fullName>
    </submittedName>
</protein>
<dbReference type="RefSeq" id="WP_204044264.1">
    <property type="nucleotide sequence ID" value="NZ_BOOA01000059.1"/>
</dbReference>
<dbReference type="AlphaFoldDB" id="A0A919URL6"/>
<organism evidence="1 2">
    <name type="scientific">Acrocarpospora phusangensis</name>
    <dbReference type="NCBI Taxonomy" id="1070424"/>
    <lineage>
        <taxon>Bacteria</taxon>
        <taxon>Bacillati</taxon>
        <taxon>Actinomycetota</taxon>
        <taxon>Actinomycetes</taxon>
        <taxon>Streptosporangiales</taxon>
        <taxon>Streptosporangiaceae</taxon>
        <taxon>Acrocarpospora</taxon>
    </lineage>
</organism>
<keyword evidence="2" id="KW-1185">Reference proteome</keyword>
<dbReference type="EMBL" id="BOOA01000059">
    <property type="protein sequence ID" value="GIH27618.1"/>
    <property type="molecule type" value="Genomic_DNA"/>
</dbReference>
<accession>A0A919URL6</accession>
<sequence>MMEGSAVVGLIDNGSWSACFGLSFRDLMLYDLGNQQRFYAESCGQLRKVTGTMGLIAARNDIARDFLDKTAGEWLFFVDTDMGFGPDTVDRLIESADPEIRPIVGGLSFALKRVSIGDFYAETYGIKPTLYQYHELGTEVGFAPITNYQRDALVQVSGTGAACLLIHRSALEKIRAEHGDVWFDQITHPTGDNGKPRTFSEDLSFCVRAQSVDLPIFVDTSVKTTHEKGALYLDEPTFDRLNCAR</sequence>
<dbReference type="SUPFAM" id="SSF53448">
    <property type="entry name" value="Nucleotide-diphospho-sugar transferases"/>
    <property type="match status" value="1"/>
</dbReference>